<proteinExistence type="predicted"/>
<feature type="transmembrane region" description="Helical" evidence="2">
    <location>
        <begin position="242"/>
        <end position="265"/>
    </location>
</feature>
<dbReference type="VEuPathDB" id="FungiDB:AMAG_08871"/>
<feature type="transmembrane region" description="Helical" evidence="2">
    <location>
        <begin position="190"/>
        <end position="210"/>
    </location>
</feature>
<keyword evidence="2" id="KW-0812">Transmembrane</keyword>
<keyword evidence="4" id="KW-1185">Reference proteome</keyword>
<dbReference type="Proteomes" id="UP000054350">
    <property type="component" value="Unassembled WGS sequence"/>
</dbReference>
<reference evidence="4" key="2">
    <citation type="submission" date="2009-11" db="EMBL/GenBank/DDBJ databases">
        <title>The Genome Sequence of Allomyces macrogynus strain ATCC 38327.</title>
        <authorList>
            <consortium name="The Broad Institute Genome Sequencing Platform"/>
            <person name="Russ C."/>
            <person name="Cuomo C."/>
            <person name="Shea T."/>
            <person name="Young S.K."/>
            <person name="Zeng Q."/>
            <person name="Koehrsen M."/>
            <person name="Haas B."/>
            <person name="Borodovsky M."/>
            <person name="Guigo R."/>
            <person name="Alvarado L."/>
            <person name="Berlin A."/>
            <person name="Borenstein D."/>
            <person name="Chen Z."/>
            <person name="Engels R."/>
            <person name="Freedman E."/>
            <person name="Gellesch M."/>
            <person name="Goldberg J."/>
            <person name="Griggs A."/>
            <person name="Gujja S."/>
            <person name="Heiman D."/>
            <person name="Hepburn T."/>
            <person name="Howarth C."/>
            <person name="Jen D."/>
            <person name="Larson L."/>
            <person name="Lewis B."/>
            <person name="Mehta T."/>
            <person name="Park D."/>
            <person name="Pearson M."/>
            <person name="Roberts A."/>
            <person name="Saif S."/>
            <person name="Shenoy N."/>
            <person name="Sisk P."/>
            <person name="Stolte C."/>
            <person name="Sykes S."/>
            <person name="Walk T."/>
            <person name="White J."/>
            <person name="Yandava C."/>
            <person name="Burger G."/>
            <person name="Gray M.W."/>
            <person name="Holland P.W.H."/>
            <person name="King N."/>
            <person name="Lang F.B.F."/>
            <person name="Roger A.J."/>
            <person name="Ruiz-Trillo I."/>
            <person name="Lander E."/>
            <person name="Nusbaum C."/>
        </authorList>
    </citation>
    <scope>NUCLEOTIDE SEQUENCE [LARGE SCALE GENOMIC DNA]</scope>
    <source>
        <strain evidence="4">ATCC 38327</strain>
    </source>
</reference>
<evidence type="ECO:0000313" key="4">
    <source>
        <dbReference type="Proteomes" id="UP000054350"/>
    </source>
</evidence>
<feature type="region of interest" description="Disordered" evidence="1">
    <location>
        <begin position="1"/>
        <end position="23"/>
    </location>
</feature>
<feature type="transmembrane region" description="Helical" evidence="2">
    <location>
        <begin position="277"/>
        <end position="300"/>
    </location>
</feature>
<organism evidence="3 4">
    <name type="scientific">Allomyces macrogynus (strain ATCC 38327)</name>
    <name type="common">Allomyces javanicus var. macrogynus</name>
    <dbReference type="NCBI Taxonomy" id="578462"/>
    <lineage>
        <taxon>Eukaryota</taxon>
        <taxon>Fungi</taxon>
        <taxon>Fungi incertae sedis</taxon>
        <taxon>Blastocladiomycota</taxon>
        <taxon>Blastocladiomycetes</taxon>
        <taxon>Blastocladiales</taxon>
        <taxon>Blastocladiaceae</taxon>
        <taxon>Allomyces</taxon>
    </lineage>
</organism>
<evidence type="ECO:0000256" key="2">
    <source>
        <dbReference type="SAM" id="Phobius"/>
    </source>
</evidence>
<dbReference type="OrthoDB" id="5592239at2759"/>
<sequence length="376" mass="37782">MPQPTGRPAPSMAPSSPTQAPQLVAFGEPAHQVLYPTHLIPMPMPTPGIPLFAVPEGPNTRPSPFVLPSPMPGAGSPPWPGSPPPHMLGPAVTGPSPMFPSTAGPPTGAAGASPWPNAAAAPMSVPVPVPAAPAPVPIPVPYPASSPPRVPASPPLRPPSISSNPYATLAPGALDHVPVDVRPPWRRVKLAATAIATLLSIISAALVIQARVEYTALAHPTKWDPEVGRVWTPPLAGAPSAATVPIMVVAVTAAALGALAAARVAAKGPRKDFSIKFLSALTTVAAAVAAGLILGATLIVTAKPLTTPGTLATADGLVAIACHSHLSAGDRGAIDDLAHVCTLSIAGAVMGYLGAFAWIAVAGVGARGWYVRTHGK</sequence>
<keyword evidence="2" id="KW-0472">Membrane</keyword>
<feature type="region of interest" description="Disordered" evidence="1">
    <location>
        <begin position="63"/>
        <end position="88"/>
    </location>
</feature>
<gene>
    <name evidence="3" type="ORF">AMAG_08871</name>
</gene>
<evidence type="ECO:0000256" key="1">
    <source>
        <dbReference type="SAM" id="MobiDB-lite"/>
    </source>
</evidence>
<accession>A0A0L0SMT5</accession>
<feature type="transmembrane region" description="Helical" evidence="2">
    <location>
        <begin position="345"/>
        <end position="370"/>
    </location>
</feature>
<reference evidence="3 4" key="1">
    <citation type="submission" date="2009-11" db="EMBL/GenBank/DDBJ databases">
        <title>Annotation of Allomyces macrogynus ATCC 38327.</title>
        <authorList>
            <consortium name="The Broad Institute Genome Sequencing Platform"/>
            <person name="Russ C."/>
            <person name="Cuomo C."/>
            <person name="Burger G."/>
            <person name="Gray M.W."/>
            <person name="Holland P.W.H."/>
            <person name="King N."/>
            <person name="Lang F.B.F."/>
            <person name="Roger A.J."/>
            <person name="Ruiz-Trillo I."/>
            <person name="Young S.K."/>
            <person name="Zeng Q."/>
            <person name="Gargeya S."/>
            <person name="Fitzgerald M."/>
            <person name="Haas B."/>
            <person name="Abouelleil A."/>
            <person name="Alvarado L."/>
            <person name="Arachchi H.M."/>
            <person name="Berlin A."/>
            <person name="Chapman S.B."/>
            <person name="Gearin G."/>
            <person name="Goldberg J."/>
            <person name="Griggs A."/>
            <person name="Gujja S."/>
            <person name="Hansen M."/>
            <person name="Heiman D."/>
            <person name="Howarth C."/>
            <person name="Larimer J."/>
            <person name="Lui A."/>
            <person name="MacDonald P.J.P."/>
            <person name="McCowen C."/>
            <person name="Montmayeur A."/>
            <person name="Murphy C."/>
            <person name="Neiman D."/>
            <person name="Pearson M."/>
            <person name="Priest M."/>
            <person name="Roberts A."/>
            <person name="Saif S."/>
            <person name="Shea T."/>
            <person name="Sisk P."/>
            <person name="Stolte C."/>
            <person name="Sykes S."/>
            <person name="Wortman J."/>
            <person name="Nusbaum C."/>
            <person name="Birren B."/>
        </authorList>
    </citation>
    <scope>NUCLEOTIDE SEQUENCE [LARGE SCALE GENOMIC DNA]</scope>
    <source>
        <strain evidence="3 4">ATCC 38327</strain>
    </source>
</reference>
<protein>
    <submittedName>
        <fullName evidence="3">Uncharacterized protein</fullName>
    </submittedName>
</protein>
<keyword evidence="2" id="KW-1133">Transmembrane helix</keyword>
<dbReference type="EMBL" id="GG745343">
    <property type="protein sequence ID" value="KNE63798.1"/>
    <property type="molecule type" value="Genomic_DNA"/>
</dbReference>
<evidence type="ECO:0000313" key="3">
    <source>
        <dbReference type="EMBL" id="KNE63798.1"/>
    </source>
</evidence>
<feature type="compositionally biased region" description="Low complexity" evidence="1">
    <location>
        <begin position="100"/>
        <end position="112"/>
    </location>
</feature>
<name>A0A0L0SMT5_ALLM3</name>
<dbReference type="STRING" id="578462.A0A0L0SMT5"/>
<feature type="compositionally biased region" description="Pro residues" evidence="1">
    <location>
        <begin position="65"/>
        <end position="87"/>
    </location>
</feature>
<dbReference type="AlphaFoldDB" id="A0A0L0SMT5"/>
<feature type="region of interest" description="Disordered" evidence="1">
    <location>
        <begin position="93"/>
        <end position="112"/>
    </location>
</feature>